<evidence type="ECO:0000313" key="3">
    <source>
        <dbReference type="Proteomes" id="UP000319852"/>
    </source>
</evidence>
<keyword evidence="3" id="KW-1185">Reference proteome</keyword>
<sequence precursor="true">MRPSLSLLIIVLLGGFTEPVRTCLAASVTTIDGQQESIQTFQIDEIGLETLTTDGSKRIAAADLLSVAINESSSTGRASSGTSPDMALATIDGTLLSIQHFEAAQRTALIRSPFSNETLEVPTEHIRYARLVPLTVAVEPYWSELLADQSHGDLLVVRKKSDSSEAPNWDSISGIVQQVSQERVEFNWDGEVVPVKRSKVAAIVYFHSKLAKTPVALCVAHLRDGSQIACRRLQASSDDSQLTLETPIGLSLNIPLREVLSLDFSSGKLAYLSDLRPLALKWTPLIGFPKQSETLRRQGEPRFNQAFTGSSLQLADFESGRKSTKAYQRGIAIRSRTEMIFEIPTGMQRFETLAGINPEMSSQGNVLLEFSSRGRRLWEGEIDGQDAPMAITFPLDGVRRLRIFVDYGENLDCGDQLHLINPRVSK</sequence>
<dbReference type="EMBL" id="CP036263">
    <property type="protein sequence ID" value="QDS99426.1"/>
    <property type="molecule type" value="Genomic_DNA"/>
</dbReference>
<dbReference type="KEGG" id="amob:HG15A2_27490"/>
<dbReference type="SMART" id="SM00776">
    <property type="entry name" value="NPCBM"/>
    <property type="match status" value="1"/>
</dbReference>
<evidence type="ECO:0000313" key="2">
    <source>
        <dbReference type="EMBL" id="QDS99426.1"/>
    </source>
</evidence>
<feature type="domain" description="Glycosyl hydrolase family 98 putative carbohydrate-binding module" evidence="1">
    <location>
        <begin position="266"/>
        <end position="426"/>
    </location>
</feature>
<dbReference type="RefSeq" id="WP_145060652.1">
    <property type="nucleotide sequence ID" value="NZ_CP036263.1"/>
</dbReference>
<evidence type="ECO:0000259" key="1">
    <source>
        <dbReference type="SMART" id="SM00776"/>
    </source>
</evidence>
<dbReference type="InterPro" id="IPR008979">
    <property type="entry name" value="Galactose-bd-like_sf"/>
</dbReference>
<proteinExistence type="predicted"/>
<name>A0A517MX24_9BACT</name>
<dbReference type="SUPFAM" id="SSF49785">
    <property type="entry name" value="Galactose-binding domain-like"/>
    <property type="match status" value="1"/>
</dbReference>
<dbReference type="InterPro" id="IPR013222">
    <property type="entry name" value="Glyco_hyd_98_carb-bd"/>
</dbReference>
<accession>A0A517MX24</accession>
<dbReference type="AlphaFoldDB" id="A0A517MX24"/>
<dbReference type="OrthoDB" id="272011at2"/>
<gene>
    <name evidence="2" type="ORF">HG15A2_27490</name>
</gene>
<reference evidence="2 3" key="1">
    <citation type="submission" date="2019-02" db="EMBL/GenBank/DDBJ databases">
        <title>Deep-cultivation of Planctomycetes and their phenomic and genomic characterization uncovers novel biology.</title>
        <authorList>
            <person name="Wiegand S."/>
            <person name="Jogler M."/>
            <person name="Boedeker C."/>
            <person name="Pinto D."/>
            <person name="Vollmers J."/>
            <person name="Rivas-Marin E."/>
            <person name="Kohn T."/>
            <person name="Peeters S.H."/>
            <person name="Heuer A."/>
            <person name="Rast P."/>
            <person name="Oberbeckmann S."/>
            <person name="Bunk B."/>
            <person name="Jeske O."/>
            <person name="Meyerdierks A."/>
            <person name="Storesund J.E."/>
            <person name="Kallscheuer N."/>
            <person name="Luecker S."/>
            <person name="Lage O.M."/>
            <person name="Pohl T."/>
            <person name="Merkel B.J."/>
            <person name="Hornburger P."/>
            <person name="Mueller R.-W."/>
            <person name="Bruemmer F."/>
            <person name="Labrenz M."/>
            <person name="Spormann A.M."/>
            <person name="Op den Camp H."/>
            <person name="Overmann J."/>
            <person name="Amann R."/>
            <person name="Jetten M.S.M."/>
            <person name="Mascher T."/>
            <person name="Medema M.H."/>
            <person name="Devos D.P."/>
            <person name="Kaster A.-K."/>
            <person name="Ovreas L."/>
            <person name="Rohde M."/>
            <person name="Galperin M.Y."/>
            <person name="Jogler C."/>
        </authorList>
    </citation>
    <scope>NUCLEOTIDE SEQUENCE [LARGE SCALE GENOMIC DNA]</scope>
    <source>
        <strain evidence="2 3">HG15A2</strain>
    </source>
</reference>
<organism evidence="2 3">
    <name type="scientific">Adhaeretor mobilis</name>
    <dbReference type="NCBI Taxonomy" id="1930276"/>
    <lineage>
        <taxon>Bacteria</taxon>
        <taxon>Pseudomonadati</taxon>
        <taxon>Planctomycetota</taxon>
        <taxon>Planctomycetia</taxon>
        <taxon>Pirellulales</taxon>
        <taxon>Lacipirellulaceae</taxon>
        <taxon>Adhaeretor</taxon>
    </lineage>
</organism>
<protein>
    <submittedName>
        <fullName evidence="2">NPCBM/NEW2 domain protein</fullName>
    </submittedName>
</protein>
<dbReference type="Gene3D" id="2.60.120.1060">
    <property type="entry name" value="NPCBM/NEW2 domain"/>
    <property type="match status" value="1"/>
</dbReference>
<dbReference type="InterPro" id="IPR038637">
    <property type="entry name" value="NPCBM_sf"/>
</dbReference>
<dbReference type="Pfam" id="PF08305">
    <property type="entry name" value="NPCBM"/>
    <property type="match status" value="1"/>
</dbReference>
<dbReference type="Proteomes" id="UP000319852">
    <property type="component" value="Chromosome"/>
</dbReference>